<sequence length="374" mass="41850">MESVAIIGAGLSGLTLAHLLKGKYNVTVYERDESYSARKQGYRIGINSDGYQVLLSLKNEKLVDFLNQQKLVGFAMVDETDKDLVRFEFGESWIVSRWKLRNMLTEGVEIEWNKKFESYKHENNMVTIQFADGGMVSANYLIGADGVNSQVRKQLAPEIAIQKLPYFQAGFIVPFPTKEQCPKYHDLLQTHLVRVLGPKGSTILLLSMKDQGELIVSPSVQSKEMDFDEFRGFFKEIYSSSECLSILGSISLENKGVELGFLQNSNLASFKANPFPKQGNVFLMGDAAHAMTTHRGLGANTALQDAADLAVAFADKQFERYVDILFSRGVAAVKESQASTEQIHSFDAYKRAWFLKGLGVALAPYMFFKNLLKK</sequence>
<accession>A0AAD5UDC6</accession>
<proteinExistence type="predicted"/>
<dbReference type="Proteomes" id="UP001210925">
    <property type="component" value="Unassembled WGS sequence"/>
</dbReference>
<keyword evidence="3" id="KW-0560">Oxidoreductase</keyword>
<dbReference type="GO" id="GO:0004497">
    <property type="term" value="F:monooxygenase activity"/>
    <property type="evidence" value="ECO:0007669"/>
    <property type="project" value="UniProtKB-KW"/>
</dbReference>
<dbReference type="Gene3D" id="3.50.50.60">
    <property type="entry name" value="FAD/NAD(P)-binding domain"/>
    <property type="match status" value="1"/>
</dbReference>
<name>A0AAD5UDC6_9FUNG</name>
<gene>
    <name evidence="6" type="ORF">HK103_006756</name>
</gene>
<comment type="caution">
    <text evidence="6">The sequence shown here is derived from an EMBL/GenBank/DDBJ whole genome shotgun (WGS) entry which is preliminary data.</text>
</comment>
<reference evidence="6" key="1">
    <citation type="submission" date="2020-05" db="EMBL/GenBank/DDBJ databases">
        <title>Phylogenomic resolution of chytrid fungi.</title>
        <authorList>
            <person name="Stajich J.E."/>
            <person name="Amses K."/>
            <person name="Simmons R."/>
            <person name="Seto K."/>
            <person name="Myers J."/>
            <person name="Bonds A."/>
            <person name="Quandt C.A."/>
            <person name="Barry K."/>
            <person name="Liu P."/>
            <person name="Grigoriev I."/>
            <person name="Longcore J.E."/>
            <person name="James T.Y."/>
        </authorList>
    </citation>
    <scope>NUCLEOTIDE SEQUENCE</scope>
    <source>
        <strain evidence="6">PLAUS21</strain>
    </source>
</reference>
<dbReference type="Pfam" id="PF01494">
    <property type="entry name" value="FAD_binding_3"/>
    <property type="match status" value="1"/>
</dbReference>
<dbReference type="SUPFAM" id="SSF51905">
    <property type="entry name" value="FAD/NAD(P)-binding domain"/>
    <property type="match status" value="1"/>
</dbReference>
<evidence type="ECO:0000313" key="7">
    <source>
        <dbReference type="Proteomes" id="UP001210925"/>
    </source>
</evidence>
<dbReference type="PRINTS" id="PR00420">
    <property type="entry name" value="RNGMNOXGNASE"/>
</dbReference>
<protein>
    <recommendedName>
        <fullName evidence="5">FAD-binding domain-containing protein</fullName>
    </recommendedName>
</protein>
<evidence type="ECO:0000313" key="6">
    <source>
        <dbReference type="EMBL" id="KAJ3254862.1"/>
    </source>
</evidence>
<dbReference type="PANTHER" id="PTHR47178:SF6">
    <property type="entry name" value="FAD-BINDING DOMAIN-CONTAINING PROTEIN"/>
    <property type="match status" value="1"/>
</dbReference>
<dbReference type="EMBL" id="JADGKB010000076">
    <property type="protein sequence ID" value="KAJ3254862.1"/>
    <property type="molecule type" value="Genomic_DNA"/>
</dbReference>
<dbReference type="AlphaFoldDB" id="A0AAD5UDC6"/>
<evidence type="ECO:0000256" key="1">
    <source>
        <dbReference type="ARBA" id="ARBA00022630"/>
    </source>
</evidence>
<feature type="domain" description="FAD-binding" evidence="5">
    <location>
        <begin position="3"/>
        <end position="314"/>
    </location>
</feature>
<dbReference type="GO" id="GO:0071949">
    <property type="term" value="F:FAD binding"/>
    <property type="evidence" value="ECO:0007669"/>
    <property type="project" value="InterPro"/>
</dbReference>
<keyword evidence="4" id="KW-0503">Monooxygenase</keyword>
<keyword evidence="2" id="KW-0274">FAD</keyword>
<evidence type="ECO:0000256" key="2">
    <source>
        <dbReference type="ARBA" id="ARBA00022827"/>
    </source>
</evidence>
<dbReference type="InterPro" id="IPR002938">
    <property type="entry name" value="FAD-bd"/>
</dbReference>
<dbReference type="InterPro" id="IPR036188">
    <property type="entry name" value="FAD/NAD-bd_sf"/>
</dbReference>
<dbReference type="PANTHER" id="PTHR47178">
    <property type="entry name" value="MONOOXYGENASE, FAD-BINDING"/>
    <property type="match status" value="1"/>
</dbReference>
<evidence type="ECO:0000256" key="3">
    <source>
        <dbReference type="ARBA" id="ARBA00023002"/>
    </source>
</evidence>
<keyword evidence="1" id="KW-0285">Flavoprotein</keyword>
<keyword evidence="7" id="KW-1185">Reference proteome</keyword>
<evidence type="ECO:0000256" key="4">
    <source>
        <dbReference type="ARBA" id="ARBA00023033"/>
    </source>
</evidence>
<organism evidence="6 7">
    <name type="scientific">Boothiomyces macroporosus</name>
    <dbReference type="NCBI Taxonomy" id="261099"/>
    <lineage>
        <taxon>Eukaryota</taxon>
        <taxon>Fungi</taxon>
        <taxon>Fungi incertae sedis</taxon>
        <taxon>Chytridiomycota</taxon>
        <taxon>Chytridiomycota incertae sedis</taxon>
        <taxon>Chytridiomycetes</taxon>
        <taxon>Rhizophydiales</taxon>
        <taxon>Terramycetaceae</taxon>
        <taxon>Boothiomyces</taxon>
    </lineage>
</organism>
<evidence type="ECO:0000259" key="5">
    <source>
        <dbReference type="Pfam" id="PF01494"/>
    </source>
</evidence>